<evidence type="ECO:0000256" key="4">
    <source>
        <dbReference type="ARBA" id="ARBA00022448"/>
    </source>
</evidence>
<dbReference type="InterPro" id="IPR044189">
    <property type="entry name" value="XPO4/7-like"/>
</dbReference>
<evidence type="ECO:0000256" key="5">
    <source>
        <dbReference type="ARBA" id="ARBA00022490"/>
    </source>
</evidence>
<gene>
    <name evidence="8" type="ORF">BCR36DRAFT_301975</name>
</gene>
<evidence type="ECO:0000256" key="1">
    <source>
        <dbReference type="ARBA" id="ARBA00004123"/>
    </source>
</evidence>
<evidence type="ECO:0000256" key="3">
    <source>
        <dbReference type="ARBA" id="ARBA00009466"/>
    </source>
</evidence>
<evidence type="ECO:0008006" key="10">
    <source>
        <dbReference type="Google" id="ProtNLM"/>
    </source>
</evidence>
<keyword evidence="5" id="KW-0963">Cytoplasm</keyword>
<keyword evidence="6" id="KW-0653">Protein transport</keyword>
<keyword evidence="7" id="KW-0539">Nucleus</keyword>
<dbReference type="PANTHER" id="PTHR12596">
    <property type="entry name" value="EXPORTIN 4,7-RELATED"/>
    <property type="match status" value="1"/>
</dbReference>
<evidence type="ECO:0000313" key="9">
    <source>
        <dbReference type="Proteomes" id="UP000193719"/>
    </source>
</evidence>
<accession>A0A1Y1V014</accession>
<keyword evidence="9" id="KW-1185">Reference proteome</keyword>
<evidence type="ECO:0000256" key="6">
    <source>
        <dbReference type="ARBA" id="ARBA00022927"/>
    </source>
</evidence>
<sequence length="386" mass="44884">MDFYQIDNACLNLYTSHDQNKRMEVEKYLKMMFPTFNDSSTTATLNSNNNTSLSNSPFETIQQCHTVLENTKSAYTQLFIINLLQELAIHWQIYTVEQKVTMRNFILMYLGNRCPFEQFIINSISKYFTLITKLGWFDTDEFRDIVGDFSKYIESNPICRLTGLQVLAFFVTDMNLPSQMLKNISRNRKTVVNFRDSQLHQIFRISLSTLLNLIQGKNMLTMDEQKLAETTLDLIKACLTFDFIGTNTDESSEEIGSIQIPVSWRPTISDPLTLQTIFHTFELLNPPKSSKVLECVSVIVATRRTLFSEDERIKFITAIINELIKILHLPQAFNDESNYHEFCRILSRFKTVYQLSDICKVDRYKEFINIVTDFTIKSLQSPNVII</sequence>
<protein>
    <recommendedName>
        <fullName evidence="10">Exportin-1 C-terminal domain-containing protein</fullName>
    </recommendedName>
</protein>
<reference evidence="8 9" key="1">
    <citation type="submission" date="2016-08" db="EMBL/GenBank/DDBJ databases">
        <title>Genomes of anaerobic fungi encode conserved fungal cellulosomes for biomass hydrolysis.</title>
        <authorList>
            <consortium name="DOE Joint Genome Institute"/>
            <person name="Haitjema C.H."/>
            <person name="Gilmore S.P."/>
            <person name="Henske J.K."/>
            <person name="Solomon K.V."/>
            <person name="De Groot R."/>
            <person name="Kuo A."/>
            <person name="Mondo S.J."/>
            <person name="Salamov A.A."/>
            <person name="Labutti K."/>
            <person name="Zhao Z."/>
            <person name="Chiniquy J."/>
            <person name="Barry K."/>
            <person name="Brewer H.M."/>
            <person name="Purvine S.O."/>
            <person name="Wright A.T."/>
            <person name="Boxma B."/>
            <person name="Van Alen T."/>
            <person name="Hackstein J.H."/>
            <person name="Baker S.E."/>
            <person name="Grigoriev I.V."/>
            <person name="O'Malley M.A."/>
        </authorList>
    </citation>
    <scope>NUCLEOTIDE SEQUENCE [LARGE SCALE GENOMIC DNA]</scope>
    <source>
        <strain evidence="9">finn</strain>
    </source>
</reference>
<evidence type="ECO:0000256" key="7">
    <source>
        <dbReference type="ARBA" id="ARBA00023242"/>
    </source>
</evidence>
<evidence type="ECO:0000313" key="8">
    <source>
        <dbReference type="EMBL" id="ORX44195.1"/>
    </source>
</evidence>
<comment type="similarity">
    <text evidence="3">Belongs to the exportin family.</text>
</comment>
<name>A0A1Y1V014_9FUNG</name>
<dbReference type="STRING" id="1754191.A0A1Y1V014"/>
<evidence type="ECO:0000256" key="2">
    <source>
        <dbReference type="ARBA" id="ARBA00004496"/>
    </source>
</evidence>
<dbReference type="GO" id="GO:0006611">
    <property type="term" value="P:protein export from nucleus"/>
    <property type="evidence" value="ECO:0007669"/>
    <property type="project" value="TreeGrafter"/>
</dbReference>
<keyword evidence="4" id="KW-0813">Transport</keyword>
<dbReference type="Gene3D" id="1.25.10.10">
    <property type="entry name" value="Leucine-rich Repeat Variant"/>
    <property type="match status" value="1"/>
</dbReference>
<dbReference type="GO" id="GO:0005737">
    <property type="term" value="C:cytoplasm"/>
    <property type="evidence" value="ECO:0007669"/>
    <property type="project" value="UniProtKB-SubCell"/>
</dbReference>
<dbReference type="GO" id="GO:0005643">
    <property type="term" value="C:nuclear pore"/>
    <property type="evidence" value="ECO:0007669"/>
    <property type="project" value="TreeGrafter"/>
</dbReference>
<dbReference type="SUPFAM" id="SSF48371">
    <property type="entry name" value="ARM repeat"/>
    <property type="match status" value="1"/>
</dbReference>
<dbReference type="EMBL" id="MCFH01000047">
    <property type="protein sequence ID" value="ORX44195.1"/>
    <property type="molecule type" value="Genomic_DNA"/>
</dbReference>
<dbReference type="Proteomes" id="UP000193719">
    <property type="component" value="Unassembled WGS sequence"/>
</dbReference>
<dbReference type="GO" id="GO:0005049">
    <property type="term" value="F:nuclear export signal receptor activity"/>
    <property type="evidence" value="ECO:0007669"/>
    <property type="project" value="InterPro"/>
</dbReference>
<dbReference type="AlphaFoldDB" id="A0A1Y1V014"/>
<comment type="caution">
    <text evidence="8">The sequence shown here is derived from an EMBL/GenBank/DDBJ whole genome shotgun (WGS) entry which is preliminary data.</text>
</comment>
<dbReference type="OrthoDB" id="2134074at2759"/>
<proteinExistence type="inferred from homology"/>
<dbReference type="PANTHER" id="PTHR12596:SF2">
    <property type="entry name" value="EXPORTIN-7 ISOFORM X1"/>
    <property type="match status" value="1"/>
</dbReference>
<dbReference type="InterPro" id="IPR011989">
    <property type="entry name" value="ARM-like"/>
</dbReference>
<dbReference type="InterPro" id="IPR016024">
    <property type="entry name" value="ARM-type_fold"/>
</dbReference>
<comment type="subcellular location">
    <subcellularLocation>
        <location evidence="2">Cytoplasm</location>
    </subcellularLocation>
    <subcellularLocation>
        <location evidence="1">Nucleus</location>
    </subcellularLocation>
</comment>
<organism evidence="8 9">
    <name type="scientific">Piromyces finnis</name>
    <dbReference type="NCBI Taxonomy" id="1754191"/>
    <lineage>
        <taxon>Eukaryota</taxon>
        <taxon>Fungi</taxon>
        <taxon>Fungi incertae sedis</taxon>
        <taxon>Chytridiomycota</taxon>
        <taxon>Chytridiomycota incertae sedis</taxon>
        <taxon>Neocallimastigomycetes</taxon>
        <taxon>Neocallimastigales</taxon>
        <taxon>Neocallimastigaceae</taxon>
        <taxon>Piromyces</taxon>
    </lineage>
</organism>
<reference evidence="8 9" key="2">
    <citation type="submission" date="2016-08" db="EMBL/GenBank/DDBJ databases">
        <title>Pervasive Adenine N6-methylation of Active Genes in Fungi.</title>
        <authorList>
            <consortium name="DOE Joint Genome Institute"/>
            <person name="Mondo S.J."/>
            <person name="Dannebaum R.O."/>
            <person name="Kuo R.C."/>
            <person name="Labutti K."/>
            <person name="Haridas S."/>
            <person name="Kuo A."/>
            <person name="Salamov A."/>
            <person name="Ahrendt S.R."/>
            <person name="Lipzen A."/>
            <person name="Sullivan W."/>
            <person name="Andreopoulos W.B."/>
            <person name="Clum A."/>
            <person name="Lindquist E."/>
            <person name="Daum C."/>
            <person name="Ramamoorthy G.K."/>
            <person name="Gryganskyi A."/>
            <person name="Culley D."/>
            <person name="Magnuson J.K."/>
            <person name="James T.Y."/>
            <person name="O'Malley M.A."/>
            <person name="Stajich J.E."/>
            <person name="Spatafora J.W."/>
            <person name="Visel A."/>
            <person name="Grigoriev I.V."/>
        </authorList>
    </citation>
    <scope>NUCLEOTIDE SEQUENCE [LARGE SCALE GENOMIC DNA]</scope>
    <source>
        <strain evidence="9">finn</strain>
    </source>
</reference>